<reference evidence="1 2" key="1">
    <citation type="submission" date="2023-05" db="EMBL/GenBank/DDBJ databases">
        <title>Comparative genomics reveals the evidence of polycyclic aromatic hydrocarbons degradation in moderately halophilic genus Pontibacillus.</title>
        <authorList>
            <person name="Yang H."/>
            <person name="Qian Z."/>
        </authorList>
    </citation>
    <scope>NUCLEOTIDE SEQUENCE [LARGE SCALE GENOMIC DNA]</scope>
    <source>
        <strain evidence="2">HN14</strain>
    </source>
</reference>
<protein>
    <recommendedName>
        <fullName evidence="3">DUF3221 domain-containing protein</fullName>
    </recommendedName>
</protein>
<evidence type="ECO:0000313" key="1">
    <source>
        <dbReference type="EMBL" id="WIF99079.1"/>
    </source>
</evidence>
<dbReference type="EMBL" id="CP126446">
    <property type="protein sequence ID" value="WIF99079.1"/>
    <property type="molecule type" value="Genomic_DNA"/>
</dbReference>
<evidence type="ECO:0008006" key="3">
    <source>
        <dbReference type="Google" id="ProtNLM"/>
    </source>
</evidence>
<organism evidence="1 2">
    <name type="scientific">Pontibacillus chungwhensis</name>
    <dbReference type="NCBI Taxonomy" id="265426"/>
    <lineage>
        <taxon>Bacteria</taxon>
        <taxon>Bacillati</taxon>
        <taxon>Bacillota</taxon>
        <taxon>Bacilli</taxon>
        <taxon>Bacillales</taxon>
        <taxon>Bacillaceae</taxon>
        <taxon>Pontibacillus</taxon>
    </lineage>
</organism>
<sequence length="127" mass="14809">MYFVTVIDYKIAEVEDLFRNHFLFIVLLLIIISGCSDHPSQKKITNYSMLFKIDKKVEEKNDEGKAIYIIEGHNAKDVQQKFNIKLDKNVWNLTKEDDEVTYGISFDIMEGEKFGELVQIYRAPKPG</sequence>
<gene>
    <name evidence="1" type="ORF">QNI29_05335</name>
</gene>
<name>A0ABY8V016_9BACI</name>
<evidence type="ECO:0000313" key="2">
    <source>
        <dbReference type="Proteomes" id="UP001236652"/>
    </source>
</evidence>
<proteinExistence type="predicted"/>
<keyword evidence="2" id="KW-1185">Reference proteome</keyword>
<accession>A0ABY8V016</accession>
<dbReference type="Proteomes" id="UP001236652">
    <property type="component" value="Chromosome"/>
</dbReference>
<dbReference type="RefSeq" id="WP_231418338.1">
    <property type="nucleotide sequence ID" value="NZ_CP126446.1"/>
</dbReference>